<evidence type="ECO:0000256" key="3">
    <source>
        <dbReference type="SAM" id="MobiDB-lite"/>
    </source>
</evidence>
<dbReference type="InterPro" id="IPR050768">
    <property type="entry name" value="UPF0353/GerABKA_families"/>
</dbReference>
<keyword evidence="6" id="KW-1185">Reference proteome</keyword>
<evidence type="ECO:0000313" key="5">
    <source>
        <dbReference type="EMBL" id="GIQ63744.1"/>
    </source>
</evidence>
<gene>
    <name evidence="5" type="ORF">PACILC2_23120</name>
</gene>
<feature type="transmembrane region" description="Helical" evidence="4">
    <location>
        <begin position="318"/>
        <end position="337"/>
    </location>
</feature>
<feature type="region of interest" description="Disordered" evidence="3">
    <location>
        <begin position="529"/>
        <end position="579"/>
    </location>
</feature>
<evidence type="ECO:0000256" key="4">
    <source>
        <dbReference type="SAM" id="Phobius"/>
    </source>
</evidence>
<dbReference type="PANTHER" id="PTHR22550">
    <property type="entry name" value="SPORE GERMINATION PROTEIN"/>
    <property type="match status" value="1"/>
</dbReference>
<reference evidence="5 6" key="1">
    <citation type="submission" date="2021-04" db="EMBL/GenBank/DDBJ databases">
        <title>Draft genome sequence of Paenibacillus cisolokensis, LC2-13A.</title>
        <authorList>
            <person name="Uke A."/>
            <person name="Chhe C."/>
            <person name="Baramee S."/>
            <person name="Kosugi A."/>
        </authorList>
    </citation>
    <scope>NUCLEOTIDE SEQUENCE [LARGE SCALE GENOMIC DNA]</scope>
    <source>
        <strain evidence="5 6">LC2-13A</strain>
    </source>
</reference>
<dbReference type="RefSeq" id="WP_213528815.1">
    <property type="nucleotide sequence ID" value="NZ_BOVJ01000069.1"/>
</dbReference>
<feature type="transmembrane region" description="Helical" evidence="4">
    <location>
        <begin position="391"/>
        <end position="421"/>
    </location>
</feature>
<protein>
    <submittedName>
        <fullName evidence="5">Spore germination protein</fullName>
    </submittedName>
</protein>
<dbReference type="InterPro" id="IPR004995">
    <property type="entry name" value="Spore_Ger"/>
</dbReference>
<feature type="transmembrane region" description="Helical" evidence="4">
    <location>
        <begin position="441"/>
        <end position="465"/>
    </location>
</feature>
<proteinExistence type="inferred from homology"/>
<feature type="transmembrane region" description="Helical" evidence="4">
    <location>
        <begin position="349"/>
        <end position="370"/>
    </location>
</feature>
<dbReference type="PIRSF" id="PIRSF005690">
    <property type="entry name" value="GerBA"/>
    <property type="match status" value="1"/>
</dbReference>
<keyword evidence="2 4" id="KW-0472">Membrane</keyword>
<comment type="similarity">
    <text evidence="1">Belongs to the GerABKA family.</text>
</comment>
<name>A0ABQ4N6A4_9BACL</name>
<evidence type="ECO:0000256" key="2">
    <source>
        <dbReference type="ARBA" id="ARBA00023136"/>
    </source>
</evidence>
<evidence type="ECO:0000256" key="1">
    <source>
        <dbReference type="ARBA" id="ARBA00005278"/>
    </source>
</evidence>
<keyword evidence="4" id="KW-0812">Transmembrane</keyword>
<evidence type="ECO:0000313" key="6">
    <source>
        <dbReference type="Proteomes" id="UP000680304"/>
    </source>
</evidence>
<accession>A0ABQ4N6A4</accession>
<organism evidence="5 6">
    <name type="scientific">Paenibacillus cisolokensis</name>
    <dbReference type="NCBI Taxonomy" id="1658519"/>
    <lineage>
        <taxon>Bacteria</taxon>
        <taxon>Bacillati</taxon>
        <taxon>Bacillota</taxon>
        <taxon>Bacilli</taxon>
        <taxon>Bacillales</taxon>
        <taxon>Paenibacillaceae</taxon>
        <taxon>Paenibacillus</taxon>
    </lineage>
</organism>
<dbReference type="EMBL" id="BOVJ01000069">
    <property type="protein sequence ID" value="GIQ63744.1"/>
    <property type="molecule type" value="Genomic_DNA"/>
</dbReference>
<comment type="caution">
    <text evidence="5">The sequence shown here is derived from an EMBL/GenBank/DDBJ whole genome shotgun (WGS) entry which is preliminary data.</text>
</comment>
<keyword evidence="4" id="KW-1133">Transmembrane helix</keyword>
<dbReference type="PANTHER" id="PTHR22550:SF5">
    <property type="entry name" value="LEUCINE ZIPPER PROTEIN 4"/>
    <property type="match status" value="1"/>
</dbReference>
<sequence>MSYSNWLRSKVSKKQNKAAVPDHVMDEKKNRELSGSLAEAVEFMKKLLGENDDFVTHRFHVFGKHDAAIFYFSHMVDQSVINNDILKPLMLKPRESGQQDAAAPLKEVLVKDTLYHSEAILEKRFGKLVEGLLFGQSVVVVDGMDEAIMIGTRNIMKRSIDQPATEQVIRGAREGFIEMLGTNISLLRYRLQTPDLRVNTMEIGTKTKSKVAICYLAGVTNPGIVREVKNRLSKVNIDAVLDSGYLEQFIEDNHWSPFPQVQYTERPDKVAANLLEGRVAIIVDGSPLALIVPTVFSQFYQTMEDYTERYVMMSAIRLARLVALIFSLIFPSLYVAVISFNPELIPTEFAVAVAGGRAGVPFPAIIEVLFMEVTMEVLREATIRLPQQVGGALSIVGVLVIGQAAVSAGFASPITVVIIALTTIGSFATPSYNAALALRLLRFPLVILSGIFGLYGLMIGIIFIANHLLSLRSFGVPYLSPLVPGNFLDSRDLLIRGPLWKMKSRPSFLHPLDQSRTGENIGQAVIHSREDDIMEPVHNPNAKDGNSAKDDKGAKDDNSAKDDDNSAPDDKNAKEDKER</sequence>
<dbReference type="Proteomes" id="UP000680304">
    <property type="component" value="Unassembled WGS sequence"/>
</dbReference>
<feature type="compositionally biased region" description="Basic and acidic residues" evidence="3">
    <location>
        <begin position="546"/>
        <end position="579"/>
    </location>
</feature>
<dbReference type="Pfam" id="PF03323">
    <property type="entry name" value="GerA"/>
    <property type="match status" value="1"/>
</dbReference>